<dbReference type="OrthoDB" id="9809318at2"/>
<dbReference type="GO" id="GO:0000156">
    <property type="term" value="F:phosphorelay response regulator activity"/>
    <property type="evidence" value="ECO:0007669"/>
    <property type="project" value="InterPro"/>
</dbReference>
<dbReference type="InterPro" id="IPR012046">
    <property type="entry name" value="LytTR_ABC"/>
</dbReference>
<dbReference type="GO" id="GO:0003677">
    <property type="term" value="F:DNA binding"/>
    <property type="evidence" value="ECO:0007669"/>
    <property type="project" value="InterPro"/>
</dbReference>
<accession>A0A1M7QRC7</accession>
<dbReference type="Pfam" id="PF04397">
    <property type="entry name" value="LytTR"/>
    <property type="match status" value="1"/>
</dbReference>
<organism evidence="2 3">
    <name type="scientific">Gracilibacillus kekensis</name>
    <dbReference type="NCBI Taxonomy" id="1027249"/>
    <lineage>
        <taxon>Bacteria</taxon>
        <taxon>Bacillati</taxon>
        <taxon>Bacillota</taxon>
        <taxon>Bacilli</taxon>
        <taxon>Bacillales</taxon>
        <taxon>Bacillaceae</taxon>
        <taxon>Gracilibacillus</taxon>
    </lineage>
</organism>
<name>A0A1M7QRC7_9BACI</name>
<keyword evidence="3" id="KW-1185">Reference proteome</keyword>
<dbReference type="PIRSF" id="PIRSF036612">
    <property type="entry name" value="ABC_ATP_LytTR"/>
    <property type="match status" value="1"/>
</dbReference>
<dbReference type="SUPFAM" id="SSF52540">
    <property type="entry name" value="P-loop containing nucleoside triphosphate hydrolases"/>
    <property type="match status" value="1"/>
</dbReference>
<dbReference type="STRING" id="1027249.SAMN05216179_3503"/>
<dbReference type="Gene3D" id="2.40.50.1020">
    <property type="entry name" value="LytTr DNA-binding domain"/>
    <property type="match status" value="1"/>
</dbReference>
<dbReference type="PANTHER" id="PTHR37299:SF1">
    <property type="entry name" value="STAGE 0 SPORULATION PROTEIN A HOMOLOG"/>
    <property type="match status" value="1"/>
</dbReference>
<dbReference type="PROSITE" id="PS50930">
    <property type="entry name" value="HTH_LYTTR"/>
    <property type="match status" value="1"/>
</dbReference>
<dbReference type="InterPro" id="IPR027417">
    <property type="entry name" value="P-loop_NTPase"/>
</dbReference>
<dbReference type="InterPro" id="IPR007492">
    <property type="entry name" value="LytTR_DNA-bd_dom"/>
</dbReference>
<sequence length="317" mass="36667">MTSYKLNYETVKSNILPPISLHLHDSHTTAIYSDTDMQAELIDTILRNGDITIFDRKDGLYERLSVGDNVTFYHKWFGCTIPLPEILVMFELQTCTKKPLRKCTHFELARVYYARYFMTNTYPKVFQEPIQGVDIKTINIFLNMLQKLTENKTPTLILVSNMEHALLLSDVAYRLQDKGLLKIEVDAEVMEKDTDEEPAPALSTAKLFKVPAKIEDKVILFDPTEIDYIESQDGKAMIVVNHESFSLDSTLTEIEKTLEVYGFYRCHRSYIVNLQKVREIITWSKNTYSLRIDNQAKSTIPLARTKIQGIQDMFNLK</sequence>
<dbReference type="InterPro" id="IPR046947">
    <property type="entry name" value="LytR-like"/>
</dbReference>
<protein>
    <submittedName>
        <fullName evidence="2">Transcriptional regulator, LytTR family</fullName>
    </submittedName>
</protein>
<proteinExistence type="predicted"/>
<evidence type="ECO:0000313" key="3">
    <source>
        <dbReference type="Proteomes" id="UP000184184"/>
    </source>
</evidence>
<evidence type="ECO:0000259" key="1">
    <source>
        <dbReference type="PROSITE" id="PS50930"/>
    </source>
</evidence>
<dbReference type="Gene3D" id="3.40.50.300">
    <property type="entry name" value="P-loop containing nucleotide triphosphate hydrolases"/>
    <property type="match status" value="1"/>
</dbReference>
<dbReference type="AlphaFoldDB" id="A0A1M7QRC7"/>
<dbReference type="PANTHER" id="PTHR37299">
    <property type="entry name" value="TRANSCRIPTIONAL REGULATOR-RELATED"/>
    <property type="match status" value="1"/>
</dbReference>
<feature type="domain" description="HTH LytTR-type" evidence="1">
    <location>
        <begin position="210"/>
        <end position="316"/>
    </location>
</feature>
<dbReference type="SMART" id="SM00850">
    <property type="entry name" value="LytTR"/>
    <property type="match status" value="1"/>
</dbReference>
<dbReference type="RefSeq" id="WP_073203108.1">
    <property type="nucleotide sequence ID" value="NZ_FRCZ01000008.1"/>
</dbReference>
<dbReference type="Proteomes" id="UP000184184">
    <property type="component" value="Unassembled WGS sequence"/>
</dbReference>
<gene>
    <name evidence="2" type="ORF">SAMN05216179_3503</name>
</gene>
<evidence type="ECO:0000313" key="2">
    <source>
        <dbReference type="EMBL" id="SHN34101.1"/>
    </source>
</evidence>
<dbReference type="EMBL" id="FRCZ01000008">
    <property type="protein sequence ID" value="SHN34101.1"/>
    <property type="molecule type" value="Genomic_DNA"/>
</dbReference>
<reference evidence="2 3" key="1">
    <citation type="submission" date="2016-11" db="EMBL/GenBank/DDBJ databases">
        <authorList>
            <person name="Jaros S."/>
            <person name="Januszkiewicz K."/>
            <person name="Wedrychowicz H."/>
        </authorList>
    </citation>
    <scope>NUCLEOTIDE SEQUENCE [LARGE SCALE GENOMIC DNA]</scope>
    <source>
        <strain evidence="2 3">CGMCC 1.10681</strain>
    </source>
</reference>